<reference evidence="1" key="1">
    <citation type="submission" date="2021-03" db="EMBL/GenBank/DDBJ databases">
        <title>Draft genome sequence of rust myrtle Austropuccinia psidii MF-1, a brazilian biotype.</title>
        <authorList>
            <person name="Quecine M.C."/>
            <person name="Pachon D.M.R."/>
            <person name="Bonatelli M.L."/>
            <person name="Correr F.H."/>
            <person name="Franceschini L.M."/>
            <person name="Leite T.F."/>
            <person name="Margarido G.R.A."/>
            <person name="Almeida C.A."/>
            <person name="Ferrarezi J.A."/>
            <person name="Labate C.A."/>
        </authorList>
    </citation>
    <scope>NUCLEOTIDE SEQUENCE</scope>
    <source>
        <strain evidence="1">MF-1</strain>
    </source>
</reference>
<sequence>MLNTRILMLEQHPNMSNAITYTFPGSGKFTHNSSGFYRIMTVQTQILTPVQDQKASNANPTLFQDPDGSNAIPHTCPGSGQFTCSSLRSYRI</sequence>
<gene>
    <name evidence="1" type="ORF">O181_061781</name>
</gene>
<evidence type="ECO:0000313" key="2">
    <source>
        <dbReference type="Proteomes" id="UP000765509"/>
    </source>
</evidence>
<accession>A0A9Q3ENH1</accession>
<name>A0A9Q3ENH1_9BASI</name>
<proteinExistence type="predicted"/>
<comment type="caution">
    <text evidence="1">The sequence shown here is derived from an EMBL/GenBank/DDBJ whole genome shotgun (WGS) entry which is preliminary data.</text>
</comment>
<dbReference type="AlphaFoldDB" id="A0A9Q3ENH1"/>
<evidence type="ECO:0000313" key="1">
    <source>
        <dbReference type="EMBL" id="MBW0522066.1"/>
    </source>
</evidence>
<dbReference type="EMBL" id="AVOT02029299">
    <property type="protein sequence ID" value="MBW0522066.1"/>
    <property type="molecule type" value="Genomic_DNA"/>
</dbReference>
<dbReference type="Proteomes" id="UP000765509">
    <property type="component" value="Unassembled WGS sequence"/>
</dbReference>
<protein>
    <submittedName>
        <fullName evidence="1">Uncharacterized protein</fullName>
    </submittedName>
</protein>
<keyword evidence="2" id="KW-1185">Reference proteome</keyword>
<organism evidence="1 2">
    <name type="scientific">Austropuccinia psidii MF-1</name>
    <dbReference type="NCBI Taxonomy" id="1389203"/>
    <lineage>
        <taxon>Eukaryota</taxon>
        <taxon>Fungi</taxon>
        <taxon>Dikarya</taxon>
        <taxon>Basidiomycota</taxon>
        <taxon>Pucciniomycotina</taxon>
        <taxon>Pucciniomycetes</taxon>
        <taxon>Pucciniales</taxon>
        <taxon>Sphaerophragmiaceae</taxon>
        <taxon>Austropuccinia</taxon>
    </lineage>
</organism>